<dbReference type="EMBL" id="MF285617">
    <property type="protein sequence ID" value="ATA65331.1"/>
    <property type="molecule type" value="Genomic_DNA"/>
</dbReference>
<sequence length="175" mass="20671">MGTLRHYKNFVNYTPERTKENADLLDHGVGFSKDENGNDWYELRKTFREDTWKLVYAKDGSVIQCEQDVQELAVQGSAGVVELEEIPAEYSRYNMVQWWWDGDKLTWYPRYFEHKKAQLISIASKKIEQYADFIALGEEGLEGLLNAWRAYRLAIYRVDLSVLPFYDWPEKPEDL</sequence>
<evidence type="ECO:0000256" key="1">
    <source>
        <dbReference type="ARBA" id="ARBA00008579"/>
    </source>
</evidence>
<name>A0A289YV27_9CAUD</name>
<evidence type="ECO:0000256" key="3">
    <source>
        <dbReference type="ARBA" id="ARBA00023138"/>
    </source>
</evidence>
<dbReference type="Proteomes" id="UP000223499">
    <property type="component" value="Segment"/>
</dbReference>
<accession>A0A289YV27</accession>
<dbReference type="InterPro" id="IPR003458">
    <property type="entry name" value="Phage_T4_Gp38_tail_assem"/>
</dbReference>
<keyword evidence="2" id="KW-1188">Viral release from host cell</keyword>
<proteinExistence type="inferred from homology"/>
<dbReference type="GO" id="GO:0098004">
    <property type="term" value="P:virus tail fiber assembly"/>
    <property type="evidence" value="ECO:0007669"/>
    <property type="project" value="UniProtKB-KW"/>
</dbReference>
<keyword evidence="2" id="KW-1245">Viral tail assembly</keyword>
<keyword evidence="3" id="KW-1246">Viral tail fiber assembly</keyword>
<dbReference type="Pfam" id="PF02413">
    <property type="entry name" value="Caudo_TAP"/>
    <property type="match status" value="1"/>
</dbReference>
<gene>
    <name evidence="4" type="ORF">10164RH_00042</name>
</gene>
<evidence type="ECO:0000313" key="5">
    <source>
        <dbReference type="Proteomes" id="UP000223499"/>
    </source>
</evidence>
<organism evidence="4 5">
    <name type="scientific">Leclercia phage 10164RH</name>
    <dbReference type="NCBI Taxonomy" id="2024249"/>
    <lineage>
        <taxon>Viruses</taxon>
        <taxon>Duplodnaviria</taxon>
        <taxon>Heunggongvirae</taxon>
        <taxon>Uroviricota</taxon>
        <taxon>Caudoviricetes</taxon>
        <taxon>Autographivirales</taxon>
        <taxon>Autotranscriptaviridae</taxon>
        <taxon>Studiervirinae</taxon>
        <taxon>Teetrevirus</taxon>
        <taxon>Teetrevirus tv10164302</taxon>
    </lineage>
</organism>
<protein>
    <submittedName>
        <fullName evidence="4">Tail fiber assembly protein</fullName>
    </submittedName>
</protein>
<evidence type="ECO:0000256" key="2">
    <source>
        <dbReference type="ARBA" id="ARBA00022465"/>
    </source>
</evidence>
<comment type="similarity">
    <text evidence="1">Belongs to the tfa family.</text>
</comment>
<evidence type="ECO:0000313" key="4">
    <source>
        <dbReference type="EMBL" id="ATA65331.1"/>
    </source>
</evidence>
<reference evidence="5" key="1">
    <citation type="submission" date="2017-06" db="EMBL/GenBank/DDBJ databases">
        <authorList>
            <person name="Zhao X."/>
        </authorList>
    </citation>
    <scope>NUCLEOTIDE SEQUENCE [LARGE SCALE GENOMIC DNA]</scope>
</reference>